<keyword evidence="9" id="KW-0812">Transmembrane</keyword>
<feature type="domain" description="Histidine kinase" evidence="10">
    <location>
        <begin position="363"/>
        <end position="572"/>
    </location>
</feature>
<feature type="transmembrane region" description="Helical" evidence="9">
    <location>
        <begin position="304"/>
        <end position="327"/>
    </location>
</feature>
<keyword evidence="3" id="KW-0597">Phosphoprotein</keyword>
<evidence type="ECO:0000256" key="8">
    <source>
        <dbReference type="ARBA" id="ARBA00023012"/>
    </source>
</evidence>
<dbReference type="InterPro" id="IPR003594">
    <property type="entry name" value="HATPase_dom"/>
</dbReference>
<keyword evidence="6 11" id="KW-0418">Kinase</keyword>
<dbReference type="InterPro" id="IPR005467">
    <property type="entry name" value="His_kinase_dom"/>
</dbReference>
<dbReference type="SMART" id="SM00388">
    <property type="entry name" value="HisKA"/>
    <property type="match status" value="1"/>
</dbReference>
<keyword evidence="9" id="KW-1133">Transmembrane helix</keyword>
<evidence type="ECO:0000313" key="12">
    <source>
        <dbReference type="Proteomes" id="UP001500631"/>
    </source>
</evidence>
<keyword evidence="12" id="KW-1185">Reference proteome</keyword>
<dbReference type="InterPro" id="IPR036097">
    <property type="entry name" value="HisK_dim/P_sf"/>
</dbReference>
<keyword evidence="4" id="KW-0808">Transferase</keyword>
<keyword evidence="5" id="KW-0547">Nucleotide-binding</keyword>
<evidence type="ECO:0000256" key="7">
    <source>
        <dbReference type="ARBA" id="ARBA00022840"/>
    </source>
</evidence>
<sequence>MNKVFLIFILLILSLSKAETLPIKKIKVAILAPMGKEATLKSWEGFKTLLEKDFPEDEIILMPVTIEQFQKTALNNEADLLIANQTAFLSVFPDIKLRWLASLERNSSAFNPNSVVGSTILVRSDSNIYHIKDLKNQRVSAVSKDALGGFLLGYKAIYKEGLEAPKDYFITFTGYPIERGVFTVQSQLVDAAIIPTCLYENMVKARQINPKDYRVIAANETVASCVSSTPLVYNWSLAALPTLTEKEAQVIQKSLFENQDPTLSTWRLPVGLGEIYSMQRLAGLIKVDETLWETFWRITNQYKLWIIAIAFIMLLLAVNHGWLTWIARKRRVALESSYHRLHEYEKMLSRADRVNILGEVASGIGHELNQPLMAIRNYAEGSLLGLQKGRDPQSFIQPIERIVQQVEQCNSIIKNLQSWVKPTTMDQFEWFNFNDFMTRMIEIIRLQTKNRVEIELHINCDQKVFTVVSILEQVMMNSLLNAIQAGANHIIIEAHCHQDYYKILIMDNGSGFTKEELDAPFVPFRTSKATGLGLGLVICERLMAVIGGKFRIDNRKDGEKGASVRIIIPTGSTIEEN</sequence>
<evidence type="ECO:0000256" key="2">
    <source>
        <dbReference type="ARBA" id="ARBA00012438"/>
    </source>
</evidence>
<dbReference type="InterPro" id="IPR036890">
    <property type="entry name" value="HATPase_C_sf"/>
</dbReference>
<comment type="caution">
    <text evidence="11">The sequence shown here is derived from an EMBL/GenBank/DDBJ whole genome shotgun (WGS) entry which is preliminary data.</text>
</comment>
<protein>
    <recommendedName>
        <fullName evidence="2">histidine kinase</fullName>
        <ecNumber evidence="2">2.7.13.3</ecNumber>
    </recommendedName>
</protein>
<evidence type="ECO:0000256" key="1">
    <source>
        <dbReference type="ARBA" id="ARBA00000085"/>
    </source>
</evidence>
<dbReference type="RefSeq" id="WP_077926459.1">
    <property type="nucleotide sequence ID" value="NZ_BAABKE010000008.1"/>
</dbReference>
<gene>
    <name evidence="11" type="primary">ttrS</name>
    <name evidence="11" type="ORF">GCM10023338_21390</name>
</gene>
<accession>A0ABP9MYP4</accession>
<evidence type="ECO:0000256" key="5">
    <source>
        <dbReference type="ARBA" id="ARBA00022741"/>
    </source>
</evidence>
<dbReference type="SUPFAM" id="SSF47384">
    <property type="entry name" value="Homodimeric domain of signal transducing histidine kinase"/>
    <property type="match status" value="1"/>
</dbReference>
<dbReference type="Proteomes" id="UP001500631">
    <property type="component" value="Unassembled WGS sequence"/>
</dbReference>
<dbReference type="Pfam" id="PF00512">
    <property type="entry name" value="HisKA"/>
    <property type="match status" value="1"/>
</dbReference>
<dbReference type="PANTHER" id="PTHR43065">
    <property type="entry name" value="SENSOR HISTIDINE KINASE"/>
    <property type="match status" value="1"/>
</dbReference>
<dbReference type="PRINTS" id="PR00344">
    <property type="entry name" value="BCTRLSENSOR"/>
</dbReference>
<dbReference type="EC" id="2.7.13.3" evidence="2"/>
<organism evidence="11 12">
    <name type="scientific">Wohlfahrtiimonas larvae</name>
    <dbReference type="NCBI Taxonomy" id="1157986"/>
    <lineage>
        <taxon>Bacteria</taxon>
        <taxon>Pseudomonadati</taxon>
        <taxon>Pseudomonadota</taxon>
        <taxon>Gammaproteobacteria</taxon>
        <taxon>Cardiobacteriales</taxon>
        <taxon>Ignatzschineriaceae</taxon>
        <taxon>Wohlfahrtiimonas</taxon>
    </lineage>
</organism>
<dbReference type="CDD" id="cd00082">
    <property type="entry name" value="HisKA"/>
    <property type="match status" value="1"/>
</dbReference>
<dbReference type="PROSITE" id="PS50109">
    <property type="entry name" value="HIS_KIN"/>
    <property type="match status" value="1"/>
</dbReference>
<dbReference type="InterPro" id="IPR004358">
    <property type="entry name" value="Sig_transdc_His_kin-like_C"/>
</dbReference>
<keyword evidence="7" id="KW-0067">ATP-binding</keyword>
<dbReference type="SMART" id="SM00387">
    <property type="entry name" value="HATPase_c"/>
    <property type="match status" value="1"/>
</dbReference>
<dbReference type="InterPro" id="IPR003661">
    <property type="entry name" value="HisK_dim/P_dom"/>
</dbReference>
<dbReference type="Gene3D" id="3.30.565.10">
    <property type="entry name" value="Histidine kinase-like ATPase, C-terminal domain"/>
    <property type="match status" value="1"/>
</dbReference>
<dbReference type="Gene3D" id="3.40.190.10">
    <property type="entry name" value="Periplasmic binding protein-like II"/>
    <property type="match status" value="1"/>
</dbReference>
<dbReference type="SUPFAM" id="SSF53850">
    <property type="entry name" value="Periplasmic binding protein-like II"/>
    <property type="match status" value="1"/>
</dbReference>
<keyword evidence="9" id="KW-0472">Membrane</keyword>
<evidence type="ECO:0000256" key="3">
    <source>
        <dbReference type="ARBA" id="ARBA00022553"/>
    </source>
</evidence>
<dbReference type="GO" id="GO:0016301">
    <property type="term" value="F:kinase activity"/>
    <property type="evidence" value="ECO:0007669"/>
    <property type="project" value="UniProtKB-KW"/>
</dbReference>
<evidence type="ECO:0000256" key="4">
    <source>
        <dbReference type="ARBA" id="ARBA00022679"/>
    </source>
</evidence>
<name>A0ABP9MYP4_9GAMM</name>
<dbReference type="Gene3D" id="1.10.287.130">
    <property type="match status" value="1"/>
</dbReference>
<keyword evidence="8" id="KW-0902">Two-component regulatory system</keyword>
<dbReference type="SUPFAM" id="SSF55874">
    <property type="entry name" value="ATPase domain of HSP90 chaperone/DNA topoisomerase II/histidine kinase"/>
    <property type="match status" value="1"/>
</dbReference>
<dbReference type="PANTHER" id="PTHR43065:SF10">
    <property type="entry name" value="PEROXIDE STRESS-ACTIVATED HISTIDINE KINASE MAK3"/>
    <property type="match status" value="1"/>
</dbReference>
<evidence type="ECO:0000256" key="9">
    <source>
        <dbReference type="SAM" id="Phobius"/>
    </source>
</evidence>
<dbReference type="Pfam" id="PF12974">
    <property type="entry name" value="Phosphonate-bd"/>
    <property type="match status" value="1"/>
</dbReference>
<proteinExistence type="predicted"/>
<dbReference type="EMBL" id="BAABKE010000008">
    <property type="protein sequence ID" value="GAA5103213.1"/>
    <property type="molecule type" value="Genomic_DNA"/>
</dbReference>
<evidence type="ECO:0000313" key="11">
    <source>
        <dbReference type="EMBL" id="GAA5103213.1"/>
    </source>
</evidence>
<evidence type="ECO:0000259" key="10">
    <source>
        <dbReference type="PROSITE" id="PS50109"/>
    </source>
</evidence>
<reference evidence="12" key="1">
    <citation type="journal article" date="2019" name="Int. J. Syst. Evol. Microbiol.">
        <title>The Global Catalogue of Microorganisms (GCM) 10K type strain sequencing project: providing services to taxonomists for standard genome sequencing and annotation.</title>
        <authorList>
            <consortium name="The Broad Institute Genomics Platform"/>
            <consortium name="The Broad Institute Genome Sequencing Center for Infectious Disease"/>
            <person name="Wu L."/>
            <person name="Ma J."/>
        </authorList>
    </citation>
    <scope>NUCLEOTIDE SEQUENCE [LARGE SCALE GENOMIC DNA]</scope>
    <source>
        <strain evidence="12">JCM 18424</strain>
    </source>
</reference>
<dbReference type="Pfam" id="PF02518">
    <property type="entry name" value="HATPase_c"/>
    <property type="match status" value="1"/>
</dbReference>
<evidence type="ECO:0000256" key="6">
    <source>
        <dbReference type="ARBA" id="ARBA00022777"/>
    </source>
</evidence>
<comment type="catalytic activity">
    <reaction evidence="1">
        <text>ATP + protein L-histidine = ADP + protein N-phospho-L-histidine.</text>
        <dbReference type="EC" id="2.7.13.3"/>
    </reaction>
</comment>